<dbReference type="OrthoDB" id="10640644at2759"/>
<reference evidence="1 2" key="1">
    <citation type="submission" date="2015-01" db="EMBL/GenBank/DDBJ databases">
        <title>The Genome Sequence of Cryptococcus gattii Ram5.</title>
        <authorList>
            <consortium name="The Broad Institute Genomics Platform"/>
            <person name="Cuomo C."/>
            <person name="Litvintseva A."/>
            <person name="Chen Y."/>
            <person name="Heitman J."/>
            <person name="Sun S."/>
            <person name="Springer D."/>
            <person name="Dromer F."/>
            <person name="Young S."/>
            <person name="Zeng Q."/>
            <person name="Gargeya S."/>
            <person name="Abouelleil A."/>
            <person name="Alvarado L."/>
            <person name="Chapman S.B."/>
            <person name="Gainer-Dewar J."/>
            <person name="Goldberg J."/>
            <person name="Griggs A."/>
            <person name="Gujja S."/>
            <person name="Hansen M."/>
            <person name="Howarth C."/>
            <person name="Imamovic A."/>
            <person name="Larimer J."/>
            <person name="Murphy C."/>
            <person name="Naylor J."/>
            <person name="Pearson M."/>
            <person name="Priest M."/>
            <person name="Roberts A."/>
            <person name="Saif S."/>
            <person name="Shea T."/>
            <person name="Sykes S."/>
            <person name="Wortman J."/>
            <person name="Nusbaum C."/>
            <person name="Birren B."/>
        </authorList>
    </citation>
    <scope>NUCLEOTIDE SEQUENCE [LARGE SCALE GENOMIC DNA]</scope>
    <source>
        <strain evidence="1 2">Ram5</strain>
    </source>
</reference>
<evidence type="ECO:0000313" key="1">
    <source>
        <dbReference type="EMBL" id="KIR38281.1"/>
    </source>
</evidence>
<dbReference type="AlphaFoldDB" id="A0A0D0USV4"/>
<dbReference type="EMBL" id="KN847911">
    <property type="protein sequence ID" value="KIR38281.1"/>
    <property type="molecule type" value="Genomic_DNA"/>
</dbReference>
<name>A0A0D0USV4_9TREE</name>
<evidence type="ECO:0000313" key="2">
    <source>
        <dbReference type="Proteomes" id="UP000053392"/>
    </source>
</evidence>
<keyword evidence="2" id="KW-1185">Reference proteome</keyword>
<gene>
    <name evidence="1" type="ORF">I313_05854</name>
</gene>
<dbReference type="HOGENOM" id="CLU_1224718_0_0_1"/>
<accession>A0A0D0USV4</accession>
<organism evidence="1 2">
    <name type="scientific">Cryptococcus deuterogattii Ram5</name>
    <dbReference type="NCBI Taxonomy" id="1296110"/>
    <lineage>
        <taxon>Eukaryota</taxon>
        <taxon>Fungi</taxon>
        <taxon>Dikarya</taxon>
        <taxon>Basidiomycota</taxon>
        <taxon>Agaricomycotina</taxon>
        <taxon>Tremellomycetes</taxon>
        <taxon>Tremellales</taxon>
        <taxon>Cryptococcaceae</taxon>
        <taxon>Cryptococcus</taxon>
        <taxon>Cryptococcus gattii species complex</taxon>
    </lineage>
</organism>
<protein>
    <submittedName>
        <fullName evidence="1">Uncharacterized protein</fullName>
    </submittedName>
</protein>
<dbReference type="Proteomes" id="UP000053392">
    <property type="component" value="Unassembled WGS sequence"/>
</dbReference>
<sequence length="226" mass="26240">MRWEREEEKTFKKYFSWRTELAAMGSGFGEDWKSISEDTNVIDHHKAPQATPRQEANRDNMECNIPKEVPESNNDGHIKAVSQWRTVTLHPQVQVDAPDANPPNPKLNWRWPAFARQFGGLRMRADGLVVHETCVRIFVWDILTVRLMGFSCLRLDAYLKKRSRMKENGRRKQYAAPSTHPRMLEPFCHTRKSVGIPVGIARAFCHNATVLRPLRNNQPLWLPMIL</sequence>
<proteinExistence type="predicted"/>